<comment type="caution">
    <text evidence="1">The sequence shown here is derived from an EMBL/GenBank/DDBJ whole genome shotgun (WGS) entry which is preliminary data.</text>
</comment>
<accession>X1RQV6</accession>
<dbReference type="AlphaFoldDB" id="X1RQV6"/>
<feature type="non-terminal residue" evidence="1">
    <location>
        <position position="1"/>
    </location>
</feature>
<gene>
    <name evidence="1" type="ORF">S12H4_10767</name>
</gene>
<evidence type="ECO:0000313" key="1">
    <source>
        <dbReference type="EMBL" id="GAI65570.1"/>
    </source>
</evidence>
<protein>
    <submittedName>
        <fullName evidence="1">Uncharacterized protein</fullName>
    </submittedName>
</protein>
<name>X1RQV6_9ZZZZ</name>
<dbReference type="EMBL" id="BARW01004678">
    <property type="protein sequence ID" value="GAI65570.1"/>
    <property type="molecule type" value="Genomic_DNA"/>
</dbReference>
<reference evidence="1" key="1">
    <citation type="journal article" date="2014" name="Front. Microbiol.">
        <title>High frequency of phylogenetically diverse reductive dehalogenase-homologous genes in deep subseafloor sedimentary metagenomes.</title>
        <authorList>
            <person name="Kawai M."/>
            <person name="Futagami T."/>
            <person name="Toyoda A."/>
            <person name="Takaki Y."/>
            <person name="Nishi S."/>
            <person name="Hori S."/>
            <person name="Arai W."/>
            <person name="Tsubouchi T."/>
            <person name="Morono Y."/>
            <person name="Uchiyama I."/>
            <person name="Ito T."/>
            <person name="Fujiyama A."/>
            <person name="Inagaki F."/>
            <person name="Takami H."/>
        </authorList>
    </citation>
    <scope>NUCLEOTIDE SEQUENCE</scope>
    <source>
        <strain evidence="1">Expedition CK06-06</strain>
    </source>
</reference>
<sequence>TADIIQRDIVTPDLAKCSMGVWTTRYVRGVSVRCVLGILTII</sequence>
<organism evidence="1">
    <name type="scientific">marine sediment metagenome</name>
    <dbReference type="NCBI Taxonomy" id="412755"/>
    <lineage>
        <taxon>unclassified sequences</taxon>
        <taxon>metagenomes</taxon>
        <taxon>ecological metagenomes</taxon>
    </lineage>
</organism>
<proteinExistence type="predicted"/>